<dbReference type="EMBL" id="JACOPL010000009">
    <property type="protein sequence ID" value="MBC5725938.1"/>
    <property type="molecule type" value="Genomic_DNA"/>
</dbReference>
<evidence type="ECO:0000313" key="11">
    <source>
        <dbReference type="EMBL" id="MBC5725938.1"/>
    </source>
</evidence>
<keyword evidence="12" id="KW-1185">Reference proteome</keyword>
<comment type="caution">
    <text evidence="11">The sequence shown here is derived from an EMBL/GenBank/DDBJ whole genome shotgun (WGS) entry which is preliminary data.</text>
</comment>
<dbReference type="InterPro" id="IPR025657">
    <property type="entry name" value="RadC_JAB"/>
</dbReference>
<keyword evidence="3" id="KW-0479">Metal-binding</keyword>
<keyword evidence="7" id="KW-0482">Metalloprotease</keyword>
<evidence type="ECO:0000256" key="7">
    <source>
        <dbReference type="ARBA" id="ARBA00023049"/>
    </source>
</evidence>
<keyword evidence="2" id="KW-0645">Protease</keyword>
<sequence length="233" mass="26151">MEPNLHENHRQRVWEKFRRFGLQVFADHEVLELLLFFAIRRGDTNPTAHALLKRFGSLHAVLEAPPEELQKVKGVGPHTASLIKVAFALVGRYQADVAKMEANGDKLNSSERIGAFFVPQFMGESEEVLIAAYVDGAGRVIKCEEAGRGGRAQVRVDCGKICRNALLSEAAGVAIAHNHPNGRALPSHEDIEVTRMLERYLNDMDIELLDHCIVARGKYYSMRKQLLIGQERR</sequence>
<dbReference type="GO" id="GO:0006281">
    <property type="term" value="P:DNA repair"/>
    <property type="evidence" value="ECO:0007669"/>
    <property type="project" value="UniProtKB-KW"/>
</dbReference>
<dbReference type="CDD" id="cd08071">
    <property type="entry name" value="MPN_DUF2466"/>
    <property type="match status" value="1"/>
</dbReference>
<evidence type="ECO:0000256" key="2">
    <source>
        <dbReference type="ARBA" id="ARBA00022670"/>
    </source>
</evidence>
<proteinExistence type="inferred from homology"/>
<organism evidence="11 12">
    <name type="scientific">Agathobaculum faecis</name>
    <dbReference type="NCBI Taxonomy" id="2763013"/>
    <lineage>
        <taxon>Bacteria</taxon>
        <taxon>Bacillati</taxon>
        <taxon>Bacillota</taxon>
        <taxon>Clostridia</taxon>
        <taxon>Eubacteriales</taxon>
        <taxon>Butyricicoccaceae</taxon>
        <taxon>Agathobaculum</taxon>
    </lineage>
</organism>
<dbReference type="GO" id="GO:0006508">
    <property type="term" value="P:proteolysis"/>
    <property type="evidence" value="ECO:0007669"/>
    <property type="project" value="UniProtKB-KW"/>
</dbReference>
<dbReference type="Pfam" id="PF04002">
    <property type="entry name" value="RadC"/>
    <property type="match status" value="1"/>
</dbReference>
<keyword evidence="5" id="KW-0378">Hydrolase</keyword>
<keyword evidence="6" id="KW-0862">Zinc</keyword>
<dbReference type="PROSITE" id="PS50249">
    <property type="entry name" value="MPN"/>
    <property type="match status" value="1"/>
</dbReference>
<dbReference type="Gene3D" id="1.10.150.20">
    <property type="entry name" value="5' to 3' exonuclease, C-terminal subdomain"/>
    <property type="match status" value="1"/>
</dbReference>
<evidence type="ECO:0000256" key="5">
    <source>
        <dbReference type="ARBA" id="ARBA00022801"/>
    </source>
</evidence>
<dbReference type="InterPro" id="IPR010994">
    <property type="entry name" value="RuvA_2-like"/>
</dbReference>
<evidence type="ECO:0000256" key="6">
    <source>
        <dbReference type="ARBA" id="ARBA00022833"/>
    </source>
</evidence>
<dbReference type="Pfam" id="PF12826">
    <property type="entry name" value="HHH_2"/>
    <property type="match status" value="1"/>
</dbReference>
<accession>A0A923RWF5</accession>
<name>A0A923RWF5_9FIRM</name>
<dbReference type="AlphaFoldDB" id="A0A923RWF5"/>
<dbReference type="InterPro" id="IPR001405">
    <property type="entry name" value="UPF0758"/>
</dbReference>
<keyword evidence="8" id="KW-0234">DNA repair</keyword>
<protein>
    <submittedName>
        <fullName evidence="11">DNA repair protein RadC</fullName>
    </submittedName>
</protein>
<evidence type="ECO:0000256" key="4">
    <source>
        <dbReference type="ARBA" id="ARBA00022763"/>
    </source>
</evidence>
<evidence type="ECO:0000256" key="3">
    <source>
        <dbReference type="ARBA" id="ARBA00022723"/>
    </source>
</evidence>
<dbReference type="GO" id="GO:0046872">
    <property type="term" value="F:metal ion binding"/>
    <property type="evidence" value="ECO:0007669"/>
    <property type="project" value="UniProtKB-KW"/>
</dbReference>
<dbReference type="RefSeq" id="WP_054327324.1">
    <property type="nucleotide sequence ID" value="NZ_JACOPL010000009.1"/>
</dbReference>
<dbReference type="PANTHER" id="PTHR30471:SF3">
    <property type="entry name" value="UPF0758 PROTEIN YEES-RELATED"/>
    <property type="match status" value="1"/>
</dbReference>
<reference evidence="11" key="1">
    <citation type="submission" date="2020-08" db="EMBL/GenBank/DDBJ databases">
        <title>Genome public.</title>
        <authorList>
            <person name="Liu C."/>
            <person name="Sun Q."/>
        </authorList>
    </citation>
    <scope>NUCLEOTIDE SEQUENCE</scope>
    <source>
        <strain evidence="11">NSJ-28</strain>
    </source>
</reference>
<dbReference type="InterPro" id="IPR041663">
    <property type="entry name" value="DisA/LigA_HHH"/>
</dbReference>
<gene>
    <name evidence="11" type="primary">radC</name>
    <name evidence="11" type="ORF">H8S45_10775</name>
</gene>
<keyword evidence="4" id="KW-0227">DNA damage</keyword>
<dbReference type="SUPFAM" id="SSF47781">
    <property type="entry name" value="RuvA domain 2-like"/>
    <property type="match status" value="1"/>
</dbReference>
<evidence type="ECO:0000313" key="12">
    <source>
        <dbReference type="Proteomes" id="UP000606499"/>
    </source>
</evidence>
<dbReference type="NCBIfam" id="TIGR00608">
    <property type="entry name" value="radc"/>
    <property type="match status" value="1"/>
</dbReference>
<dbReference type="InterPro" id="IPR037518">
    <property type="entry name" value="MPN"/>
</dbReference>
<evidence type="ECO:0000259" key="10">
    <source>
        <dbReference type="PROSITE" id="PS50249"/>
    </source>
</evidence>
<evidence type="ECO:0000256" key="8">
    <source>
        <dbReference type="ARBA" id="ARBA00023204"/>
    </source>
</evidence>
<evidence type="ECO:0000256" key="9">
    <source>
        <dbReference type="RuleBase" id="RU003797"/>
    </source>
</evidence>
<feature type="domain" description="MPN" evidence="10">
    <location>
        <begin position="106"/>
        <end position="228"/>
    </location>
</feature>
<dbReference type="Proteomes" id="UP000606499">
    <property type="component" value="Unassembled WGS sequence"/>
</dbReference>
<dbReference type="PANTHER" id="PTHR30471">
    <property type="entry name" value="DNA REPAIR PROTEIN RADC"/>
    <property type="match status" value="1"/>
</dbReference>
<dbReference type="Gene3D" id="3.40.140.10">
    <property type="entry name" value="Cytidine Deaminase, domain 2"/>
    <property type="match status" value="1"/>
</dbReference>
<comment type="similarity">
    <text evidence="1 9">Belongs to the UPF0758 family.</text>
</comment>
<dbReference type="GO" id="GO:0008237">
    <property type="term" value="F:metallopeptidase activity"/>
    <property type="evidence" value="ECO:0007669"/>
    <property type="project" value="UniProtKB-KW"/>
</dbReference>
<evidence type="ECO:0000256" key="1">
    <source>
        <dbReference type="ARBA" id="ARBA00010243"/>
    </source>
</evidence>